<name>A0AAD5UC14_9FUNG</name>
<keyword evidence="2" id="KW-1185">Reference proteome</keyword>
<comment type="caution">
    <text evidence="1">The sequence shown here is derived from an EMBL/GenBank/DDBJ whole genome shotgun (WGS) entry which is preliminary data.</text>
</comment>
<evidence type="ECO:0000313" key="1">
    <source>
        <dbReference type="EMBL" id="KAJ3254170.1"/>
    </source>
</evidence>
<evidence type="ECO:0000313" key="2">
    <source>
        <dbReference type="Proteomes" id="UP001210925"/>
    </source>
</evidence>
<dbReference type="EMBL" id="JADGKB010000091">
    <property type="protein sequence ID" value="KAJ3254170.1"/>
    <property type="molecule type" value="Genomic_DNA"/>
</dbReference>
<proteinExistence type="predicted"/>
<sequence>MFGFTNHQDLKEIVNKVLAAQESLLEFGKDVIDFTNQVVSADTATMHAINEVETINTTLDEINKQLFATDAFVIVLAKSFISDTAAQALSYVTRELPRVKLDIRDIRNIGKLGNLFTENDALLEDFCQLVNTIIEKDYIIPENSPDTELDTKIAKARALLEYYPSIQKELALECAIITKYERLK</sequence>
<dbReference type="AlphaFoldDB" id="A0AAD5UC14"/>
<gene>
    <name evidence="1" type="ORF">HK103_007491</name>
</gene>
<protein>
    <submittedName>
        <fullName evidence="1">Uncharacterized protein</fullName>
    </submittedName>
</protein>
<dbReference type="Proteomes" id="UP001210925">
    <property type="component" value="Unassembled WGS sequence"/>
</dbReference>
<reference evidence="1" key="1">
    <citation type="submission" date="2020-05" db="EMBL/GenBank/DDBJ databases">
        <title>Phylogenomic resolution of chytrid fungi.</title>
        <authorList>
            <person name="Stajich J.E."/>
            <person name="Amses K."/>
            <person name="Simmons R."/>
            <person name="Seto K."/>
            <person name="Myers J."/>
            <person name="Bonds A."/>
            <person name="Quandt C.A."/>
            <person name="Barry K."/>
            <person name="Liu P."/>
            <person name="Grigoriev I."/>
            <person name="Longcore J.E."/>
            <person name="James T.Y."/>
        </authorList>
    </citation>
    <scope>NUCLEOTIDE SEQUENCE</scope>
    <source>
        <strain evidence="1">PLAUS21</strain>
    </source>
</reference>
<organism evidence="1 2">
    <name type="scientific">Boothiomyces macroporosus</name>
    <dbReference type="NCBI Taxonomy" id="261099"/>
    <lineage>
        <taxon>Eukaryota</taxon>
        <taxon>Fungi</taxon>
        <taxon>Fungi incertae sedis</taxon>
        <taxon>Chytridiomycota</taxon>
        <taxon>Chytridiomycota incertae sedis</taxon>
        <taxon>Chytridiomycetes</taxon>
        <taxon>Rhizophydiales</taxon>
        <taxon>Terramycetaceae</taxon>
        <taxon>Boothiomyces</taxon>
    </lineage>
</organism>
<accession>A0AAD5UC14</accession>